<gene>
    <name evidence="3" type="primary">LOC111084360</name>
</gene>
<feature type="non-terminal residue" evidence="3">
    <location>
        <position position="1"/>
    </location>
</feature>
<dbReference type="InterPro" id="IPR036116">
    <property type="entry name" value="FN3_sf"/>
</dbReference>
<proteinExistence type="predicted"/>
<dbReference type="GeneID" id="111084360"/>
<dbReference type="PANTHER" id="PTHR23278:SF19">
    <property type="entry name" value="OBSCURIN"/>
    <property type="match status" value="1"/>
</dbReference>
<sequence>TPVCKEDQKTLYAVAPNESILVTCDVEATPSNVSYMWFFNNSLEIIEITSFKWNGTYAEVYYRPDTLYGYGVLYCWARNEVGSQKEPCSFSIIPAGPPEALKNCGVTNKSTTRIIIKCEPGYNGGLKQAFHLEVFNAALDRLQRNITQYDQPLFVVNDLPLGTSFILALYASNSKGRSNSIALTVYTVLYSKKTTGMY</sequence>
<organism evidence="2 3">
    <name type="scientific">Limulus polyphemus</name>
    <name type="common">Atlantic horseshoe crab</name>
    <dbReference type="NCBI Taxonomy" id="6850"/>
    <lineage>
        <taxon>Eukaryota</taxon>
        <taxon>Metazoa</taxon>
        <taxon>Ecdysozoa</taxon>
        <taxon>Arthropoda</taxon>
        <taxon>Chelicerata</taxon>
        <taxon>Merostomata</taxon>
        <taxon>Xiphosura</taxon>
        <taxon>Limulidae</taxon>
        <taxon>Limulus</taxon>
    </lineage>
</organism>
<protein>
    <submittedName>
        <fullName evidence="3">Uncharacterized protein LOC111084360</fullName>
    </submittedName>
</protein>
<dbReference type="RefSeq" id="XP_022236803.1">
    <property type="nucleotide sequence ID" value="XM_022381095.1"/>
</dbReference>
<keyword evidence="2" id="KW-1185">Reference proteome</keyword>
<evidence type="ECO:0000259" key="1">
    <source>
        <dbReference type="PROSITE" id="PS50835"/>
    </source>
</evidence>
<dbReference type="Gene3D" id="2.60.40.10">
    <property type="entry name" value="Immunoglobulins"/>
    <property type="match status" value="1"/>
</dbReference>
<dbReference type="InterPro" id="IPR013783">
    <property type="entry name" value="Ig-like_fold"/>
</dbReference>
<dbReference type="InterPro" id="IPR007110">
    <property type="entry name" value="Ig-like_dom"/>
</dbReference>
<feature type="domain" description="Ig-like" evidence="1">
    <location>
        <begin position="2"/>
        <end position="91"/>
    </location>
</feature>
<dbReference type="SUPFAM" id="SSF48726">
    <property type="entry name" value="Immunoglobulin"/>
    <property type="match status" value="1"/>
</dbReference>
<dbReference type="PANTHER" id="PTHR23278">
    <property type="entry name" value="SIDESTEP PROTEIN"/>
    <property type="match status" value="1"/>
</dbReference>
<name>A0ABM1RZJ8_LIMPO</name>
<dbReference type="InterPro" id="IPR036179">
    <property type="entry name" value="Ig-like_dom_sf"/>
</dbReference>
<reference evidence="3" key="1">
    <citation type="submission" date="2025-08" db="UniProtKB">
        <authorList>
            <consortium name="RefSeq"/>
        </authorList>
    </citation>
    <scope>IDENTIFICATION</scope>
    <source>
        <tissue evidence="3">Muscle</tissue>
    </source>
</reference>
<dbReference type="Proteomes" id="UP000694941">
    <property type="component" value="Unplaced"/>
</dbReference>
<evidence type="ECO:0000313" key="2">
    <source>
        <dbReference type="Proteomes" id="UP000694941"/>
    </source>
</evidence>
<dbReference type="SUPFAM" id="SSF49265">
    <property type="entry name" value="Fibronectin type III"/>
    <property type="match status" value="1"/>
</dbReference>
<evidence type="ECO:0000313" key="3">
    <source>
        <dbReference type="RefSeq" id="XP_022236803.1"/>
    </source>
</evidence>
<accession>A0ABM1RZJ8</accession>
<dbReference type="PROSITE" id="PS50835">
    <property type="entry name" value="IG_LIKE"/>
    <property type="match status" value="1"/>
</dbReference>